<evidence type="ECO:0000313" key="3">
    <source>
        <dbReference type="EMBL" id="MDB8742112.1"/>
    </source>
</evidence>
<organism evidence="3 4">
    <name type="scientific">Ruminococcus bicirculans</name>
    <name type="common">ex Wegman et al. 2014</name>
    <dbReference type="NCBI Taxonomy" id="1160721"/>
    <lineage>
        <taxon>Bacteria</taxon>
        <taxon>Bacillati</taxon>
        <taxon>Bacillota</taxon>
        <taxon>Clostridia</taxon>
        <taxon>Eubacteriales</taxon>
        <taxon>Oscillospiraceae</taxon>
        <taxon>Ruminococcus</taxon>
    </lineage>
</organism>
<dbReference type="EMBL" id="JANGCN010000002">
    <property type="protein sequence ID" value="MCQ5151977.1"/>
    <property type="molecule type" value="Genomic_DNA"/>
</dbReference>
<accession>A0AAW6E0Q2</accession>
<comment type="caution">
    <text evidence="3">The sequence shown here is derived from an EMBL/GenBank/DDBJ whole genome shotgun (WGS) entry which is preliminary data.</text>
</comment>
<protein>
    <recommendedName>
        <fullName evidence="5">YcxB-like protein domain-containing protein</fullName>
    </recommendedName>
</protein>
<dbReference type="Proteomes" id="UP001211421">
    <property type="component" value="Unassembled WGS sequence"/>
</dbReference>
<gene>
    <name evidence="2" type="ORF">NE632_01525</name>
    <name evidence="3" type="ORF">PNV70_08510</name>
</gene>
<evidence type="ECO:0000313" key="2">
    <source>
        <dbReference type="EMBL" id="MCQ5151977.1"/>
    </source>
</evidence>
<dbReference type="EMBL" id="JAQMLS010000005">
    <property type="protein sequence ID" value="MDB8742112.1"/>
    <property type="molecule type" value="Genomic_DNA"/>
</dbReference>
<sequence>MNVLQAVYEYPPKLSRAERQVKAAHDIEEHRKMQRNMYKNILLGVVIIIIGAVFASAAFAKVLLILLGACNCSVGGLMYWYYSLSRDADVYTRIYEDHIEHSQRMGLSKSYLHICLYYDEIEKSYQTNKGRLVCVLKKVERSSFVVKDKEGREKAFVPEDGMIALSFQDTKGKLVLINDFYEKIGYPHKEYNKIEDEEDDYYSEEDMKWDRLHKHGL</sequence>
<feature type="transmembrane region" description="Helical" evidence="1">
    <location>
        <begin position="41"/>
        <end position="59"/>
    </location>
</feature>
<dbReference type="Proteomes" id="UP001206236">
    <property type="component" value="Unassembled WGS sequence"/>
</dbReference>
<evidence type="ECO:0000313" key="4">
    <source>
        <dbReference type="Proteomes" id="UP001211421"/>
    </source>
</evidence>
<reference evidence="3" key="2">
    <citation type="submission" date="2023-01" db="EMBL/GenBank/DDBJ databases">
        <title>Human gut microbiome strain richness.</title>
        <authorList>
            <person name="Chen-Liaw A."/>
        </authorList>
    </citation>
    <scope>NUCLEOTIDE SEQUENCE</scope>
    <source>
        <strain evidence="3">D59st1_B8_D59t2_181005</strain>
    </source>
</reference>
<keyword evidence="1" id="KW-0472">Membrane</keyword>
<dbReference type="AlphaFoldDB" id="A0AAW6E0Q2"/>
<keyword evidence="1" id="KW-1133">Transmembrane helix</keyword>
<dbReference type="RefSeq" id="WP_242994587.1">
    <property type="nucleotide sequence ID" value="NZ_JADMNX010000005.1"/>
</dbReference>
<evidence type="ECO:0008006" key="5">
    <source>
        <dbReference type="Google" id="ProtNLM"/>
    </source>
</evidence>
<keyword evidence="1" id="KW-0812">Transmembrane</keyword>
<reference evidence="2" key="1">
    <citation type="submission" date="2022-06" db="EMBL/GenBank/DDBJ databases">
        <title>Isolation of gut microbiota from human fecal samples.</title>
        <authorList>
            <person name="Pamer E.G."/>
            <person name="Barat B."/>
            <person name="Waligurski E."/>
            <person name="Medina S."/>
            <person name="Paddock L."/>
            <person name="Mostad J."/>
        </authorList>
    </citation>
    <scope>NUCLEOTIDE SEQUENCE</scope>
    <source>
        <strain evidence="2">DFI.5.57</strain>
    </source>
</reference>
<feature type="transmembrane region" description="Helical" evidence="1">
    <location>
        <begin position="65"/>
        <end position="84"/>
    </location>
</feature>
<proteinExistence type="predicted"/>
<name>A0AAW6E0Q2_9FIRM</name>
<evidence type="ECO:0000256" key="1">
    <source>
        <dbReference type="SAM" id="Phobius"/>
    </source>
</evidence>